<keyword evidence="3" id="KW-0949">S-adenosyl-L-methionine</keyword>
<dbReference type="GO" id="GO:0008171">
    <property type="term" value="F:O-methyltransferase activity"/>
    <property type="evidence" value="ECO:0007669"/>
    <property type="project" value="InterPro"/>
</dbReference>
<organism evidence="5 6">
    <name type="scientific">Puccinia striiformis</name>
    <dbReference type="NCBI Taxonomy" id="27350"/>
    <lineage>
        <taxon>Eukaryota</taxon>
        <taxon>Fungi</taxon>
        <taxon>Dikarya</taxon>
        <taxon>Basidiomycota</taxon>
        <taxon>Pucciniomycotina</taxon>
        <taxon>Pucciniomycetes</taxon>
        <taxon>Pucciniales</taxon>
        <taxon>Pucciniaceae</taxon>
        <taxon>Puccinia</taxon>
    </lineage>
</organism>
<dbReference type="Gene3D" id="1.10.10.10">
    <property type="entry name" value="Winged helix-like DNA-binding domain superfamily/Winged helix DNA-binding domain"/>
    <property type="match status" value="1"/>
</dbReference>
<dbReference type="InterPro" id="IPR001077">
    <property type="entry name" value="COMT_C"/>
</dbReference>
<evidence type="ECO:0000256" key="1">
    <source>
        <dbReference type="ARBA" id="ARBA00022603"/>
    </source>
</evidence>
<dbReference type="VEuPathDB" id="FungiDB:PSTT_14165"/>
<dbReference type="SUPFAM" id="SSF46785">
    <property type="entry name" value="Winged helix' DNA-binding domain"/>
    <property type="match status" value="1"/>
</dbReference>
<dbReference type="VEuPathDB" id="FungiDB:PSHT_07603"/>
<keyword evidence="2" id="KW-0808">Transferase</keyword>
<proteinExistence type="predicted"/>
<dbReference type="Proteomes" id="UP000239156">
    <property type="component" value="Unassembled WGS sequence"/>
</dbReference>
<dbReference type="Gene3D" id="3.40.50.150">
    <property type="entry name" value="Vaccinia Virus protein VP39"/>
    <property type="match status" value="1"/>
</dbReference>
<name>A0A2S4UNL9_9BASI</name>
<dbReference type="SUPFAM" id="SSF53335">
    <property type="entry name" value="S-adenosyl-L-methionine-dependent methyltransferases"/>
    <property type="match status" value="1"/>
</dbReference>
<dbReference type="GO" id="GO:0032259">
    <property type="term" value="P:methylation"/>
    <property type="evidence" value="ECO:0007669"/>
    <property type="project" value="UniProtKB-KW"/>
</dbReference>
<keyword evidence="1" id="KW-0489">Methyltransferase</keyword>
<reference evidence="5" key="1">
    <citation type="submission" date="2017-12" db="EMBL/GenBank/DDBJ databases">
        <title>Gene loss provides genomic basis for host adaptation in cereal stripe rust fungi.</title>
        <authorList>
            <person name="Xia C."/>
        </authorList>
    </citation>
    <scope>NUCLEOTIDE SEQUENCE [LARGE SCALE GENOMIC DNA]</scope>
    <source>
        <strain evidence="5">93-210</strain>
    </source>
</reference>
<dbReference type="Pfam" id="PF00891">
    <property type="entry name" value="Methyltransf_2"/>
    <property type="match status" value="1"/>
</dbReference>
<dbReference type="PANTHER" id="PTHR43712">
    <property type="entry name" value="PUTATIVE (AFU_ORTHOLOGUE AFUA_4G14580)-RELATED"/>
    <property type="match status" value="1"/>
</dbReference>
<evidence type="ECO:0000313" key="5">
    <source>
        <dbReference type="EMBL" id="POV98826.1"/>
    </source>
</evidence>
<dbReference type="AlphaFoldDB" id="A0A2S4UNL9"/>
<dbReference type="InterPro" id="IPR036388">
    <property type="entry name" value="WH-like_DNA-bd_sf"/>
</dbReference>
<evidence type="ECO:0000313" key="6">
    <source>
        <dbReference type="Proteomes" id="UP000239156"/>
    </source>
</evidence>
<evidence type="ECO:0000256" key="3">
    <source>
        <dbReference type="ARBA" id="ARBA00022691"/>
    </source>
</evidence>
<dbReference type="InterPro" id="IPR029063">
    <property type="entry name" value="SAM-dependent_MTases_sf"/>
</dbReference>
<dbReference type="PANTHER" id="PTHR43712:SF2">
    <property type="entry name" value="O-METHYLTRANSFERASE CICE"/>
    <property type="match status" value="1"/>
</dbReference>
<comment type="caution">
    <text evidence="5">The sequence shown here is derived from an EMBL/GenBank/DDBJ whole genome shotgun (WGS) entry which is preliminary data.</text>
</comment>
<evidence type="ECO:0000256" key="2">
    <source>
        <dbReference type="ARBA" id="ARBA00022679"/>
    </source>
</evidence>
<sequence>MQKSAVQQLVDLIAQAAKEIEADVATQLPGATITDINLPVVAPEDNLETTPKRRAALRALQAATHQLIATLTPASAYSAETYLSFYHKTAIDTVLGARIADLIHSIDPDSSKGGVHVEVLAKMACMEPRKLAHILRFLALRNIFCELTENHWANNRHSLPLCTDSSNSIVNSLGHIKEEISLPALIELPKLLLDKTQDGALSWDVHNSAFQNYYKPGCDFFEFLAKSEGGYRAERFGKAMVRGCSILIFAMPLRNFVLTQQIAICGFGHQLEMTQAIGSGASVYKAFDWHKLGLKGTLIDVGGGVGAAAYAVSSYLPGWKVVVQDRAEVITDGKENYRKIGSTANLEFEEADFFKDQPAHRSGEADAYFLRHVLHDWPFESCSQILSHLRKAAKPTTSLLICESVLSPPLVDPNSPVLSNGGMASASTYFRNLSMMTLLNAEERSHAEFAEIFKSSGWKLQSTTPLATLSDYFILEGIPDPSWETCDA</sequence>
<dbReference type="InterPro" id="IPR036390">
    <property type="entry name" value="WH_DNA-bd_sf"/>
</dbReference>
<evidence type="ECO:0000259" key="4">
    <source>
        <dbReference type="Pfam" id="PF00891"/>
    </source>
</evidence>
<keyword evidence="6" id="KW-1185">Reference proteome</keyword>
<gene>
    <name evidence="5" type="ORF">PSTT_14165</name>
</gene>
<feature type="domain" description="O-methyltransferase C-terminal" evidence="4">
    <location>
        <begin position="280"/>
        <end position="458"/>
    </location>
</feature>
<dbReference type="PROSITE" id="PS51683">
    <property type="entry name" value="SAM_OMT_II"/>
    <property type="match status" value="1"/>
</dbReference>
<dbReference type="EMBL" id="PKSL01000215">
    <property type="protein sequence ID" value="POV98826.1"/>
    <property type="molecule type" value="Genomic_DNA"/>
</dbReference>
<protein>
    <recommendedName>
        <fullName evidence="4">O-methyltransferase C-terminal domain-containing protein</fullName>
    </recommendedName>
</protein>
<dbReference type="InterPro" id="IPR016461">
    <property type="entry name" value="COMT-like"/>
</dbReference>
<accession>A0A2S4UNL9</accession>